<dbReference type="Proteomes" id="UP000195221">
    <property type="component" value="Unassembled WGS sequence"/>
</dbReference>
<protein>
    <submittedName>
        <fullName evidence="1">Uncharacterized protein</fullName>
    </submittedName>
</protein>
<comment type="caution">
    <text evidence="1">The sequence shown here is derived from an EMBL/GenBank/DDBJ whole genome shotgun (WGS) entry which is preliminary data.</text>
</comment>
<reference evidence="1 2" key="1">
    <citation type="submission" date="2017-03" db="EMBL/GenBank/DDBJ databases">
        <title>Genome analysis of strain PAMC 26577.</title>
        <authorList>
            <person name="Oh H.-M."/>
            <person name="Yang J.-A."/>
        </authorList>
    </citation>
    <scope>NUCLEOTIDE SEQUENCE [LARGE SCALE GENOMIC DNA]</scope>
    <source>
        <strain evidence="1 2">PAMC 26577</strain>
    </source>
</reference>
<organism evidence="1 2">
    <name type="scientific">Caballeronia sordidicola</name>
    <name type="common">Burkholderia sordidicola</name>
    <dbReference type="NCBI Taxonomy" id="196367"/>
    <lineage>
        <taxon>Bacteria</taxon>
        <taxon>Pseudomonadati</taxon>
        <taxon>Pseudomonadota</taxon>
        <taxon>Betaproteobacteria</taxon>
        <taxon>Burkholderiales</taxon>
        <taxon>Burkholderiaceae</taxon>
        <taxon>Caballeronia</taxon>
    </lineage>
</organism>
<gene>
    <name evidence="1" type="ORF">PAMC26577_30935</name>
</gene>
<evidence type="ECO:0000313" key="1">
    <source>
        <dbReference type="EMBL" id="OTP69458.1"/>
    </source>
</evidence>
<accession>A0A242MDU6</accession>
<dbReference type="AlphaFoldDB" id="A0A242MDU6"/>
<name>A0A242MDU6_CABSO</name>
<evidence type="ECO:0000313" key="2">
    <source>
        <dbReference type="Proteomes" id="UP000195221"/>
    </source>
</evidence>
<sequence>MSEDYSFSAEFGELSTNIAELQEEIDAALAIAKDMMWEQNILRIIAHQSGNWENYITHHDSLTAFLLYRTELVAAHARMVTDFGLYLEAATLSTEPLDTIH</sequence>
<dbReference type="EMBL" id="NBTZ01000115">
    <property type="protein sequence ID" value="OTP69458.1"/>
    <property type="molecule type" value="Genomic_DNA"/>
</dbReference>
<proteinExistence type="predicted"/>